<accession>A0A6V7X0D1</accession>
<comment type="caution">
    <text evidence="1">The sequence shown here is derived from an EMBL/GenBank/DDBJ whole genome shotgun (WGS) entry which is preliminary data.</text>
</comment>
<gene>
    <name evidence="1" type="ORF">MENT_LOCUS45563</name>
</gene>
<proteinExistence type="predicted"/>
<organism evidence="1 2">
    <name type="scientific">Meloidogyne enterolobii</name>
    <name type="common">Root-knot nematode worm</name>
    <name type="synonym">Meloidogyne mayaguensis</name>
    <dbReference type="NCBI Taxonomy" id="390850"/>
    <lineage>
        <taxon>Eukaryota</taxon>
        <taxon>Metazoa</taxon>
        <taxon>Ecdysozoa</taxon>
        <taxon>Nematoda</taxon>
        <taxon>Chromadorea</taxon>
        <taxon>Rhabditida</taxon>
        <taxon>Tylenchina</taxon>
        <taxon>Tylenchomorpha</taxon>
        <taxon>Tylenchoidea</taxon>
        <taxon>Meloidogynidae</taxon>
        <taxon>Meloidogyninae</taxon>
        <taxon>Meloidogyne</taxon>
    </lineage>
</organism>
<name>A0A6V7X0D1_MELEN</name>
<evidence type="ECO:0000313" key="1">
    <source>
        <dbReference type="EMBL" id="CAD2192663.1"/>
    </source>
</evidence>
<sequence length="345" mass="38445">MQQSLGLIFKNTLLTGGGGVRGFFGQHGQLTPFVDGRVRGSNVSTFSGGGPTNVLDSRVYHHGGGSSGHLRFVGIQLSSQFVSGRGIYCGGGLSFSIFAGRGSSNVSDPRVYQHAVSFENYKQSSSTLPQFQHYASLSPLPLRHLNINGKDCAVFCDDNQYRVLCDKLNITFVSETPKKVHCHPIQFIKKAEKYQRVGDYVRSSKNCWKAYAMVVKLLYKNLKINIQSNDPLYNLSLFAADCSPNAALLGYNTEMMNEARENKGEATYNDIDEYIEGAEKFVELFGKIDEKRVWNGLAPYLPTQPGPEHAIIFNGVKFEMKKHSDAIFGKWFNFLYEASDPENEE</sequence>
<reference evidence="1 2" key="1">
    <citation type="submission" date="2020-08" db="EMBL/GenBank/DDBJ databases">
        <authorList>
            <person name="Koutsovoulos G."/>
            <person name="Danchin GJ E."/>
        </authorList>
    </citation>
    <scope>NUCLEOTIDE SEQUENCE [LARGE SCALE GENOMIC DNA]</scope>
</reference>
<dbReference type="AlphaFoldDB" id="A0A6V7X0D1"/>
<evidence type="ECO:0000313" key="2">
    <source>
        <dbReference type="Proteomes" id="UP000580250"/>
    </source>
</evidence>
<dbReference type="EMBL" id="CAJEWN010000964">
    <property type="protein sequence ID" value="CAD2192663.1"/>
    <property type="molecule type" value="Genomic_DNA"/>
</dbReference>
<protein>
    <submittedName>
        <fullName evidence="1">Uncharacterized protein</fullName>
    </submittedName>
</protein>
<dbReference type="Proteomes" id="UP000580250">
    <property type="component" value="Unassembled WGS sequence"/>
</dbReference>